<evidence type="ECO:0000313" key="2">
    <source>
        <dbReference type="EMBL" id="OAN43696.1"/>
    </source>
</evidence>
<keyword evidence="3" id="KW-1185">Reference proteome</keyword>
<comment type="caution">
    <text evidence="2">The sequence shown here is derived from an EMBL/GenBank/DDBJ whole genome shotgun (WGS) entry which is preliminary data.</text>
</comment>
<feature type="region of interest" description="Disordered" evidence="1">
    <location>
        <begin position="63"/>
        <end position="90"/>
    </location>
</feature>
<evidence type="ECO:0000256" key="1">
    <source>
        <dbReference type="SAM" id="MobiDB-lite"/>
    </source>
</evidence>
<dbReference type="AlphaFoldDB" id="A0A178M564"/>
<organism evidence="2 3">
    <name type="scientific">Chloroflexus islandicus</name>
    <dbReference type="NCBI Taxonomy" id="1707952"/>
    <lineage>
        <taxon>Bacteria</taxon>
        <taxon>Bacillati</taxon>
        <taxon>Chloroflexota</taxon>
        <taxon>Chloroflexia</taxon>
        <taxon>Chloroflexales</taxon>
        <taxon>Chloroflexineae</taxon>
        <taxon>Chloroflexaceae</taxon>
        <taxon>Chloroflexus</taxon>
    </lineage>
</organism>
<dbReference type="InterPro" id="IPR006698">
    <property type="entry name" value="UPF0229"/>
</dbReference>
<proteinExistence type="predicted"/>
<dbReference type="EMBL" id="LWQS01000076">
    <property type="protein sequence ID" value="OAN43696.1"/>
    <property type="molecule type" value="Genomic_DNA"/>
</dbReference>
<dbReference type="PANTHER" id="PTHR30510:SF2">
    <property type="entry name" value="UPF0229 PROTEIN YEAH"/>
    <property type="match status" value="1"/>
</dbReference>
<reference evidence="2 3" key="1">
    <citation type="submission" date="2016-04" db="EMBL/GenBank/DDBJ databases">
        <title>Chloroflexus islandicus sp. nov., a thermophilic filamentous anoxygenic phototrophic bacterium from geyser Strokkur (Iceland).</title>
        <authorList>
            <person name="Gaisin V.A."/>
            <person name="Kalashnikov A.M."/>
            <person name="Sukhacheva M.V."/>
            <person name="Grouzdev D.S."/>
            <person name="Ivanov T.M."/>
            <person name="Kuznetsov B."/>
            <person name="Gorlenko V.M."/>
        </authorList>
    </citation>
    <scope>NUCLEOTIDE SEQUENCE [LARGE SCALE GENOMIC DNA]</scope>
    <source>
        <strain evidence="3">isl-2</strain>
    </source>
</reference>
<dbReference type="Proteomes" id="UP000078287">
    <property type="component" value="Unassembled WGS sequence"/>
</dbReference>
<dbReference type="STRING" id="1707952.A6A03_18040"/>
<dbReference type="InterPro" id="IPR036465">
    <property type="entry name" value="vWFA_dom_sf"/>
</dbReference>
<gene>
    <name evidence="2" type="ORF">A6A03_18040</name>
</gene>
<dbReference type="RefSeq" id="WP_066790018.1">
    <property type="nucleotide sequence ID" value="NZ_LWQS01000076.1"/>
</dbReference>
<dbReference type="PANTHER" id="PTHR30510">
    <property type="entry name" value="UPF0229 PROTEIN YEAH"/>
    <property type="match status" value="1"/>
</dbReference>
<protein>
    <submittedName>
        <fullName evidence="2">Stress response protein</fullName>
    </submittedName>
</protein>
<accession>A0A178M564</accession>
<sequence>MSMKRAERDLSRFREIVRGRIKKDLRKYMSQGELIGRQGKRYVSIPIPQIDIPQFRYGAKQGGGVGQGDGDVGDPIAQGDGQQGTGQAGAEPGQHILEVDITIEELAQILGEELQLPNIQPKGKKNLISEKDKYSGIRRTGPNSLRHFKRTYREALRRQIAAGEYDLDDPVVVPIPEDMRYRSWKETLMPESNAVIIYMMDVSGSMGAEQKELVRMTAFWIETWLRSQYKSIEIRYIVHDAAAKEVDQQTFYHIREGGGTKISSAYKLCNRLIDERYPATEWNIYPFHFSDGDNWGGGDTRECVELLKRELLPKVNLFCYGQVRSLYGSGRFAHDLEEYLRGDDRVVIAEIADRDDIYDAIRAFLGKGR</sequence>
<evidence type="ECO:0000313" key="3">
    <source>
        <dbReference type="Proteomes" id="UP000078287"/>
    </source>
</evidence>
<dbReference type="SUPFAM" id="SSF53300">
    <property type="entry name" value="vWA-like"/>
    <property type="match status" value="1"/>
</dbReference>
<dbReference type="Pfam" id="PF04285">
    <property type="entry name" value="DUF444"/>
    <property type="match status" value="2"/>
</dbReference>
<name>A0A178M564_9CHLR</name>
<dbReference type="NCBIfam" id="NF003711">
    <property type="entry name" value="PRK05325.2-3"/>
    <property type="match status" value="1"/>
</dbReference>